<evidence type="ECO:0000313" key="3">
    <source>
        <dbReference type="EMBL" id="MBH0779743.1"/>
    </source>
</evidence>
<reference evidence="3" key="1">
    <citation type="submission" date="2020-11" db="EMBL/GenBank/DDBJ databases">
        <title>Nocardia NEAU-351.nov., a novel actinomycete isolated from the cow dung.</title>
        <authorList>
            <person name="Zhang X."/>
        </authorList>
    </citation>
    <scope>NUCLEOTIDE SEQUENCE</scope>
    <source>
        <strain evidence="3">NEAU-351</strain>
    </source>
</reference>
<protein>
    <submittedName>
        <fullName evidence="3">Coniferyl-alcohol dehydrogenase</fullName>
        <ecNumber evidence="3">1.1.1.194</ecNumber>
    </submittedName>
</protein>
<dbReference type="Gene3D" id="3.40.50.720">
    <property type="entry name" value="NAD(P)-binding Rossmann-like Domain"/>
    <property type="match status" value="1"/>
</dbReference>
<dbReference type="Pfam" id="PF13561">
    <property type="entry name" value="adh_short_C2"/>
    <property type="match status" value="1"/>
</dbReference>
<gene>
    <name evidence="3" type="ORF">IT779_26070</name>
</gene>
<proteinExistence type="inferred from homology"/>
<organism evidence="3 4">
    <name type="scientific">Nocardia bovistercoris</name>
    <dbReference type="NCBI Taxonomy" id="2785916"/>
    <lineage>
        <taxon>Bacteria</taxon>
        <taxon>Bacillati</taxon>
        <taxon>Actinomycetota</taxon>
        <taxon>Actinomycetes</taxon>
        <taxon>Mycobacteriales</taxon>
        <taxon>Nocardiaceae</taxon>
        <taxon>Nocardia</taxon>
    </lineage>
</organism>
<accession>A0A931IFS3</accession>
<dbReference type="AlphaFoldDB" id="A0A931IFS3"/>
<name>A0A931IFS3_9NOCA</name>
<dbReference type="GO" id="GO:0050268">
    <property type="term" value="F:coniferyl-alcohol dehydrogenase activity"/>
    <property type="evidence" value="ECO:0007669"/>
    <property type="project" value="UniProtKB-EC"/>
</dbReference>
<sequence length="262" mass="27590">MPYNYAGSRVVVTGSSSGIGAATARALAAAGARVHGLARRDSTAGLASFTTLDLTDPASIEMAAATIEGPVHALFNCAGANPLVGALDILAVNFLGTRLLTERIVPLMTPGSAIVNVSSDSGYAWRRRQSLATALVGTSSFEEGLEWYKANTADAGHPYSFAKEALNIWTMWQSRVLIRDGIRINALSPGAVETPMLAEIEKVFPAEMIDAVTDPIGRRSTPDEQVGPLLFLNSDAASYVNGIDLQVDGGFWATQTLAGNLH</sequence>
<dbReference type="NCBIfam" id="NF009092">
    <property type="entry name" value="PRK12428.1"/>
    <property type="match status" value="1"/>
</dbReference>
<evidence type="ECO:0000313" key="4">
    <source>
        <dbReference type="Proteomes" id="UP000655751"/>
    </source>
</evidence>
<dbReference type="InterPro" id="IPR036291">
    <property type="entry name" value="NAD(P)-bd_dom_sf"/>
</dbReference>
<dbReference type="SUPFAM" id="SSF51735">
    <property type="entry name" value="NAD(P)-binding Rossmann-fold domains"/>
    <property type="match status" value="1"/>
</dbReference>
<keyword evidence="4" id="KW-1185">Reference proteome</keyword>
<evidence type="ECO:0000256" key="1">
    <source>
        <dbReference type="ARBA" id="ARBA00006484"/>
    </source>
</evidence>
<evidence type="ECO:0000256" key="2">
    <source>
        <dbReference type="ARBA" id="ARBA00023002"/>
    </source>
</evidence>
<dbReference type="EMBL" id="JADMLG010000012">
    <property type="protein sequence ID" value="MBH0779743.1"/>
    <property type="molecule type" value="Genomic_DNA"/>
</dbReference>
<keyword evidence="2 3" id="KW-0560">Oxidoreductase</keyword>
<dbReference type="EC" id="1.1.1.194" evidence="3"/>
<dbReference type="InterPro" id="IPR002347">
    <property type="entry name" value="SDR_fam"/>
</dbReference>
<dbReference type="RefSeq" id="WP_196152063.1">
    <property type="nucleotide sequence ID" value="NZ_JADMLG010000012.1"/>
</dbReference>
<dbReference type="PANTHER" id="PTHR42760">
    <property type="entry name" value="SHORT-CHAIN DEHYDROGENASES/REDUCTASES FAMILY MEMBER"/>
    <property type="match status" value="1"/>
</dbReference>
<dbReference type="Pfam" id="PF00106">
    <property type="entry name" value="adh_short"/>
    <property type="match status" value="1"/>
</dbReference>
<dbReference type="PANTHER" id="PTHR42760:SF133">
    <property type="entry name" value="3-OXOACYL-[ACYL-CARRIER-PROTEIN] REDUCTASE"/>
    <property type="match status" value="1"/>
</dbReference>
<dbReference type="Proteomes" id="UP000655751">
    <property type="component" value="Unassembled WGS sequence"/>
</dbReference>
<comment type="similarity">
    <text evidence="1">Belongs to the short-chain dehydrogenases/reductases (SDR) family.</text>
</comment>
<comment type="caution">
    <text evidence="3">The sequence shown here is derived from an EMBL/GenBank/DDBJ whole genome shotgun (WGS) entry which is preliminary data.</text>
</comment>
<dbReference type="PRINTS" id="PR00081">
    <property type="entry name" value="GDHRDH"/>
</dbReference>